<feature type="compositionally biased region" description="Low complexity" evidence="4">
    <location>
        <begin position="29"/>
        <end position="39"/>
    </location>
</feature>
<dbReference type="AlphaFoldDB" id="A0A443N9X0"/>
<dbReference type="Gene3D" id="3.10.580.10">
    <property type="entry name" value="CBS-domain"/>
    <property type="match status" value="1"/>
</dbReference>
<evidence type="ECO:0000256" key="3">
    <source>
        <dbReference type="PROSITE-ProRule" id="PRU00708"/>
    </source>
</evidence>
<dbReference type="OrthoDB" id="185373at2759"/>
<dbReference type="SUPFAM" id="SSF54631">
    <property type="entry name" value="CBS-domain pair"/>
    <property type="match status" value="1"/>
</dbReference>
<reference evidence="6 7" key="1">
    <citation type="journal article" date="2019" name="Nat. Plants">
        <title>Stout camphor tree genome fills gaps in understanding of flowering plant genome evolution.</title>
        <authorList>
            <person name="Chaw S.M."/>
            <person name="Liu Y.C."/>
            <person name="Wu Y.W."/>
            <person name="Wang H.Y."/>
            <person name="Lin C.I."/>
            <person name="Wu C.S."/>
            <person name="Ke H.M."/>
            <person name="Chang L.Y."/>
            <person name="Hsu C.Y."/>
            <person name="Yang H.T."/>
            <person name="Sudianto E."/>
            <person name="Hsu M.H."/>
            <person name="Wu K.P."/>
            <person name="Wang L.N."/>
            <person name="Leebens-Mack J.H."/>
            <person name="Tsai I.J."/>
        </authorList>
    </citation>
    <scope>NUCLEOTIDE SEQUENCE [LARGE SCALE GENOMIC DNA]</scope>
    <source>
        <strain evidence="7">cv. Chaw 1501</strain>
        <tissue evidence="6">Young leaves</tissue>
    </source>
</reference>
<dbReference type="InterPro" id="IPR000644">
    <property type="entry name" value="CBS_dom"/>
</dbReference>
<evidence type="ECO:0000313" key="7">
    <source>
        <dbReference type="Proteomes" id="UP000283530"/>
    </source>
</evidence>
<keyword evidence="2" id="KW-0129">CBS domain</keyword>
<evidence type="ECO:0000259" key="5">
    <source>
        <dbReference type="PROSITE" id="PS51371"/>
    </source>
</evidence>
<dbReference type="PROSITE" id="PS51375">
    <property type="entry name" value="PPR"/>
    <property type="match status" value="4"/>
</dbReference>
<proteinExistence type="predicted"/>
<dbReference type="EMBL" id="QPKB01000002">
    <property type="protein sequence ID" value="RWR75322.1"/>
    <property type="molecule type" value="Genomic_DNA"/>
</dbReference>
<feature type="repeat" description="PPR" evidence="3">
    <location>
        <begin position="209"/>
        <end position="243"/>
    </location>
</feature>
<organism evidence="6 7">
    <name type="scientific">Cinnamomum micranthum f. kanehirae</name>
    <dbReference type="NCBI Taxonomy" id="337451"/>
    <lineage>
        <taxon>Eukaryota</taxon>
        <taxon>Viridiplantae</taxon>
        <taxon>Streptophyta</taxon>
        <taxon>Embryophyta</taxon>
        <taxon>Tracheophyta</taxon>
        <taxon>Spermatophyta</taxon>
        <taxon>Magnoliopsida</taxon>
        <taxon>Magnoliidae</taxon>
        <taxon>Laurales</taxon>
        <taxon>Lauraceae</taxon>
        <taxon>Cinnamomum</taxon>
    </lineage>
</organism>
<dbReference type="Proteomes" id="UP000283530">
    <property type="component" value="Unassembled WGS sequence"/>
</dbReference>
<feature type="repeat" description="PPR" evidence="3">
    <location>
        <begin position="244"/>
        <end position="278"/>
    </location>
</feature>
<evidence type="ECO:0000256" key="2">
    <source>
        <dbReference type="PROSITE-ProRule" id="PRU00703"/>
    </source>
</evidence>
<dbReference type="PANTHER" id="PTHR47581">
    <property type="entry name" value="OS09G0431600 PROTEIN"/>
    <property type="match status" value="1"/>
</dbReference>
<dbReference type="InterPro" id="IPR044781">
    <property type="entry name" value="At5g10690-like"/>
</dbReference>
<dbReference type="PANTHER" id="PTHR47581:SF2">
    <property type="entry name" value="OS09G0431600 PROTEIN"/>
    <property type="match status" value="1"/>
</dbReference>
<dbReference type="Gene3D" id="1.25.40.10">
    <property type="entry name" value="Tetratricopeptide repeat domain"/>
    <property type="match status" value="3"/>
</dbReference>
<comment type="caution">
    <text evidence="6">The sequence shown here is derived from an EMBL/GenBank/DDBJ whole genome shotgun (WGS) entry which is preliminary data.</text>
</comment>
<evidence type="ECO:0000256" key="4">
    <source>
        <dbReference type="SAM" id="MobiDB-lite"/>
    </source>
</evidence>
<dbReference type="Pfam" id="PF13041">
    <property type="entry name" value="PPR_2"/>
    <property type="match status" value="2"/>
</dbReference>
<keyword evidence="1" id="KW-0677">Repeat</keyword>
<dbReference type="InterPro" id="IPR046342">
    <property type="entry name" value="CBS_dom_sf"/>
</dbReference>
<dbReference type="Pfam" id="PF01535">
    <property type="entry name" value="PPR"/>
    <property type="match status" value="1"/>
</dbReference>
<evidence type="ECO:0000313" key="6">
    <source>
        <dbReference type="EMBL" id="RWR75322.1"/>
    </source>
</evidence>
<keyword evidence="7" id="KW-1185">Reference proteome</keyword>
<evidence type="ECO:0000256" key="1">
    <source>
        <dbReference type="ARBA" id="ARBA00022737"/>
    </source>
</evidence>
<dbReference type="CDD" id="cd02205">
    <property type="entry name" value="CBS_pair_SF"/>
    <property type="match status" value="1"/>
</dbReference>
<feature type="region of interest" description="Disordered" evidence="4">
    <location>
        <begin position="24"/>
        <end position="64"/>
    </location>
</feature>
<feature type="repeat" description="PPR" evidence="3">
    <location>
        <begin position="97"/>
        <end position="127"/>
    </location>
</feature>
<dbReference type="InterPro" id="IPR011990">
    <property type="entry name" value="TPR-like_helical_dom_sf"/>
</dbReference>
<dbReference type="NCBIfam" id="TIGR00756">
    <property type="entry name" value="PPR"/>
    <property type="match status" value="3"/>
</dbReference>
<sequence length="607" mass="67609">MLQQHFSSFSLSLETLIQPKFSSQICPNSSSQTPSTSPSRFPRRLLKTPRKSLNPSPKPNPDLRKLTSRIVDLTRRRQLHQIFREIELARRRHGKLNTIVMNAVMEACVHCKDVDSAMRIFQEMSEPDGCGVDSITFATLLKGLGEAQRVDEAFQILESVEQGTAVGNPKLSPSLIHGLLNALLEAGDLRRANGLLARCRSAFHGSSPSISMYNLLMKGYANTDIPLDALAVREEISRIGLKPDRRTYNTLIHASVKSGKMDSAMQLVAEMKEEACYCHEFSPDAVTYTTLLKGFGNSKDLLSVQKLVVEMKSSSDLFIDRVAYTAMIDALLDCGSTRDALCVFGDMMKRTSDHLRLQPKPHLYLAMMRAFAFKGDYFMVKRLHLRIFPDCAGAISASGQAEADELLMEAAINNDQVDVARQILKNIIAKRRDISWTSRGGMVAVRIDALSGFNGSMFCPYLLPQVSLGDPIEKYMTRFKEASPLQASLDLKKAVMRFYRDAAVPVVDDWGSCVGIVHREDCNQLNAPLSQMMRGPPPCVTTSTSVGRVIELLLEKRYKMVIIVKSSNDYDSSYSSSSKAVGVFAYEQLFKLPIPVANVHESLYRIL</sequence>
<dbReference type="InterPro" id="IPR002885">
    <property type="entry name" value="PPR_rpt"/>
</dbReference>
<feature type="repeat" description="PPR" evidence="3">
    <location>
        <begin position="320"/>
        <end position="350"/>
    </location>
</feature>
<dbReference type="PROSITE" id="PS51371">
    <property type="entry name" value="CBS"/>
    <property type="match status" value="1"/>
</dbReference>
<feature type="compositionally biased region" description="Basic residues" evidence="4">
    <location>
        <begin position="41"/>
        <end position="50"/>
    </location>
</feature>
<dbReference type="STRING" id="337451.A0A443N9X0"/>
<gene>
    <name evidence="6" type="ORF">CKAN_00369800</name>
</gene>
<feature type="domain" description="CBS" evidence="5">
    <location>
        <begin position="532"/>
        <end position="602"/>
    </location>
</feature>
<protein>
    <submittedName>
        <fullName evidence="6">Pentatricopeptide repeat-containing protein isoform X2</fullName>
    </submittedName>
</protein>
<accession>A0A443N9X0</accession>
<name>A0A443N9X0_9MAGN</name>